<proteinExistence type="inferred from homology"/>
<evidence type="ECO:0000259" key="14">
    <source>
        <dbReference type="PROSITE" id="PS50262"/>
    </source>
</evidence>
<keyword evidence="16" id="KW-1185">Reference proteome</keyword>
<dbReference type="FunCoup" id="H3AD47">
    <property type="interactions" value="529"/>
</dbReference>
<feature type="transmembrane region" description="Helical" evidence="13">
    <location>
        <begin position="171"/>
        <end position="200"/>
    </location>
</feature>
<name>H3AD47_LATCH</name>
<dbReference type="InterPro" id="IPR007960">
    <property type="entry name" value="TAS2R"/>
</dbReference>
<comment type="subcellular location">
    <subcellularLocation>
        <location evidence="1 12">Membrane</location>
        <topology evidence="1 12">Multi-pass membrane protein</topology>
    </subcellularLocation>
</comment>
<organism evidence="15 16">
    <name type="scientific">Latimeria chalumnae</name>
    <name type="common">Coelacanth</name>
    <dbReference type="NCBI Taxonomy" id="7897"/>
    <lineage>
        <taxon>Eukaryota</taxon>
        <taxon>Metazoa</taxon>
        <taxon>Chordata</taxon>
        <taxon>Craniata</taxon>
        <taxon>Vertebrata</taxon>
        <taxon>Euteleostomi</taxon>
        <taxon>Coelacanthiformes</taxon>
        <taxon>Coelacanthidae</taxon>
        <taxon>Latimeria</taxon>
    </lineage>
</organism>
<feature type="domain" description="G-protein coupled receptors family 1 profile" evidence="14">
    <location>
        <begin position="20"/>
        <end position="239"/>
    </location>
</feature>
<dbReference type="Gene3D" id="1.20.1070.10">
    <property type="entry name" value="Rhodopsin 7-helix transmembrane proteins"/>
    <property type="match status" value="1"/>
</dbReference>
<evidence type="ECO:0000256" key="8">
    <source>
        <dbReference type="ARBA" id="ARBA00023136"/>
    </source>
</evidence>
<feature type="transmembrane region" description="Helical" evidence="13">
    <location>
        <begin position="41"/>
        <end position="64"/>
    </location>
</feature>
<evidence type="ECO:0000256" key="6">
    <source>
        <dbReference type="ARBA" id="ARBA00022989"/>
    </source>
</evidence>
<dbReference type="GeneTree" id="ENSGT01150000286961"/>
<keyword evidence="10 12" id="KW-0807">Transducer</keyword>
<keyword evidence="9 12" id="KW-0675">Receptor</keyword>
<dbReference type="Proteomes" id="UP000008672">
    <property type="component" value="Unassembled WGS sequence"/>
</dbReference>
<reference evidence="15" key="3">
    <citation type="submission" date="2025-09" db="UniProtKB">
        <authorList>
            <consortium name="Ensembl"/>
        </authorList>
    </citation>
    <scope>IDENTIFICATION</scope>
</reference>
<feature type="transmembrane region" description="Helical" evidence="13">
    <location>
        <begin position="257"/>
        <end position="278"/>
    </location>
</feature>
<feature type="transmembrane region" description="Helical" evidence="13">
    <location>
        <begin position="221"/>
        <end position="251"/>
    </location>
</feature>
<protein>
    <recommendedName>
        <fullName evidence="12">Taste receptor type 2</fullName>
    </recommendedName>
</protein>
<dbReference type="PANTHER" id="PTHR11394">
    <property type="entry name" value="TASTE RECEPTOR TYPE 2"/>
    <property type="match status" value="1"/>
</dbReference>
<dbReference type="InParanoid" id="H3AD47"/>
<evidence type="ECO:0000256" key="13">
    <source>
        <dbReference type="SAM" id="Phobius"/>
    </source>
</evidence>
<evidence type="ECO:0000256" key="5">
    <source>
        <dbReference type="ARBA" id="ARBA00022692"/>
    </source>
</evidence>
<keyword evidence="4 12" id="KW-0716">Sensory transduction</keyword>
<accession>H3AD47</accession>
<dbReference type="AlphaFoldDB" id="H3AD47"/>
<feature type="transmembrane region" description="Helical" evidence="13">
    <location>
        <begin position="125"/>
        <end position="146"/>
    </location>
</feature>
<evidence type="ECO:0000256" key="4">
    <source>
        <dbReference type="ARBA" id="ARBA00022606"/>
    </source>
</evidence>
<keyword evidence="5 12" id="KW-0812">Transmembrane</keyword>
<dbReference type="GO" id="GO:0004930">
    <property type="term" value="F:G protein-coupled receptor activity"/>
    <property type="evidence" value="ECO:0007669"/>
    <property type="project" value="UniProtKB-KW"/>
</dbReference>
<comment type="similarity">
    <text evidence="2 11">Belongs to the G-protein coupled receptor T2R family.</text>
</comment>
<evidence type="ECO:0000256" key="7">
    <source>
        <dbReference type="ARBA" id="ARBA00023040"/>
    </source>
</evidence>
<evidence type="ECO:0000256" key="11">
    <source>
        <dbReference type="RuleBase" id="RU004423"/>
    </source>
</evidence>
<keyword evidence="6 13" id="KW-1133">Transmembrane helix</keyword>
<dbReference type="Pfam" id="PF05296">
    <property type="entry name" value="TAS2R"/>
    <property type="match status" value="1"/>
</dbReference>
<dbReference type="eggNOG" id="ENOG502SKRK">
    <property type="taxonomic scope" value="Eukaryota"/>
</dbReference>
<evidence type="ECO:0000313" key="16">
    <source>
        <dbReference type="Proteomes" id="UP000008672"/>
    </source>
</evidence>
<evidence type="ECO:0000256" key="9">
    <source>
        <dbReference type="ARBA" id="ARBA00023170"/>
    </source>
</evidence>
<feature type="transmembrane region" description="Helical" evidence="13">
    <location>
        <begin position="84"/>
        <end position="105"/>
    </location>
</feature>
<evidence type="ECO:0000313" key="15">
    <source>
        <dbReference type="Ensembl" id="ENSLACP00000007568.1"/>
    </source>
</evidence>
<evidence type="ECO:0000256" key="10">
    <source>
        <dbReference type="ARBA" id="ARBA00023224"/>
    </source>
</evidence>
<feature type="transmembrane region" description="Helical" evidence="13">
    <location>
        <begin position="6"/>
        <end position="29"/>
    </location>
</feature>
<dbReference type="EMBL" id="AFYH01219086">
    <property type="status" value="NOT_ANNOTATED_CDS"/>
    <property type="molecule type" value="Genomic_DNA"/>
</dbReference>
<reference evidence="16" key="1">
    <citation type="submission" date="2011-08" db="EMBL/GenBank/DDBJ databases">
        <title>The draft genome of Latimeria chalumnae.</title>
        <authorList>
            <person name="Di Palma F."/>
            <person name="Alfoldi J."/>
            <person name="Johnson J."/>
            <person name="Berlin A."/>
            <person name="Gnerre S."/>
            <person name="Jaffe D."/>
            <person name="MacCallum I."/>
            <person name="Young S."/>
            <person name="Walker B.J."/>
            <person name="Lander E."/>
            <person name="Lindblad-Toh K."/>
        </authorList>
    </citation>
    <scope>NUCLEOTIDE SEQUENCE [LARGE SCALE GENOMIC DNA]</scope>
    <source>
        <strain evidence="16">Wild caught</strain>
    </source>
</reference>
<evidence type="ECO:0000256" key="1">
    <source>
        <dbReference type="ARBA" id="ARBA00004141"/>
    </source>
</evidence>
<reference evidence="15" key="2">
    <citation type="submission" date="2025-08" db="UniProtKB">
        <authorList>
            <consortium name="Ensembl"/>
        </authorList>
    </citation>
    <scope>IDENTIFICATION</scope>
</reference>
<evidence type="ECO:0000256" key="2">
    <source>
        <dbReference type="ARBA" id="ARBA00007376"/>
    </source>
</evidence>
<keyword evidence="3 12" id="KW-0919">Taste</keyword>
<dbReference type="GO" id="GO:0033038">
    <property type="term" value="F:bitter taste receptor activity"/>
    <property type="evidence" value="ECO:0007669"/>
    <property type="project" value="InterPro"/>
</dbReference>
<dbReference type="Ensembl" id="ENSLACT00000007632.1">
    <property type="protein sequence ID" value="ENSLACP00000007568.1"/>
    <property type="gene ID" value="ENSLACG00000006706.1"/>
</dbReference>
<dbReference type="PROSITE" id="PS50262">
    <property type="entry name" value="G_PROTEIN_RECEP_F1_2"/>
    <property type="match status" value="1"/>
</dbReference>
<keyword evidence="7 12" id="KW-0297">G-protein coupled receptor</keyword>
<dbReference type="HOGENOM" id="CLU_072337_0_0_1"/>
<keyword evidence="8 12" id="KW-0472">Membrane</keyword>
<dbReference type="GO" id="GO:0016020">
    <property type="term" value="C:membrane"/>
    <property type="evidence" value="ECO:0007669"/>
    <property type="project" value="UniProtKB-SubCell"/>
</dbReference>
<dbReference type="SUPFAM" id="SSF81321">
    <property type="entry name" value="Family A G protein-coupled receptor-like"/>
    <property type="match status" value="1"/>
</dbReference>
<dbReference type="InterPro" id="IPR017452">
    <property type="entry name" value="GPCR_Rhodpsn_7TM"/>
</dbReference>
<sequence>TADIVQLCVAVIIIGFACLGNMFIVLVFLLEYRRSQTLQPYELIVTLLAICNLVSEFFFTLWLVVYLLNLCTYFGEVVYQVTEFIIVFLPKSVIWLTAWLCFVYCVKIIKVNQSLFKRLKQRISLAVNCMITVTSSVCLLLSFPMVTHIKFRPNSTKICRQYHVVDQELSILYATVLSLLTSLLPLILMLVSSLGIVIFLCQHSRNMGKNVTPSSTSHSDAHISVAIMLICLIALFIACASTILCINITFASGQLDTVLVITLTNIIYSAGSPLILIIGMVKLRHSFGEEVYKINKEIQGGKQRKEVGTEVIKT</sequence>
<evidence type="ECO:0000256" key="3">
    <source>
        <dbReference type="ARBA" id="ARBA00022480"/>
    </source>
</evidence>
<evidence type="ECO:0000256" key="12">
    <source>
        <dbReference type="RuleBase" id="RU004424"/>
    </source>
</evidence>
<dbReference type="OMA" id="ILCINIT"/>